<evidence type="ECO:0000313" key="12">
    <source>
        <dbReference type="Proteomes" id="UP000027190"/>
    </source>
</evidence>
<evidence type="ECO:0000256" key="3">
    <source>
        <dbReference type="ARBA" id="ARBA00022617"/>
    </source>
</evidence>
<keyword evidence="5" id="KW-0732">Signal</keyword>
<gene>
    <name evidence="11" type="ORF">HY30_07355</name>
</gene>
<keyword evidence="3" id="KW-0349">Heme</keyword>
<dbReference type="PANTHER" id="PTHR30521:SF4">
    <property type="entry name" value="DEFERROCHELATASE"/>
    <property type="match status" value="1"/>
</dbReference>
<evidence type="ECO:0000256" key="5">
    <source>
        <dbReference type="ARBA" id="ARBA00022729"/>
    </source>
</evidence>
<dbReference type="SUPFAM" id="SSF54909">
    <property type="entry name" value="Dimeric alpha+beta barrel"/>
    <property type="match status" value="1"/>
</dbReference>
<dbReference type="GO" id="GO:0005829">
    <property type="term" value="C:cytosol"/>
    <property type="evidence" value="ECO:0007669"/>
    <property type="project" value="TreeGrafter"/>
</dbReference>
<dbReference type="Pfam" id="PF20628">
    <property type="entry name" value="Dyp_perox_C"/>
    <property type="match status" value="1"/>
</dbReference>
<dbReference type="GO" id="GO:0004601">
    <property type="term" value="F:peroxidase activity"/>
    <property type="evidence" value="ECO:0007669"/>
    <property type="project" value="UniProtKB-KW"/>
</dbReference>
<evidence type="ECO:0000256" key="8">
    <source>
        <dbReference type="ARBA" id="ARBA00025737"/>
    </source>
</evidence>
<accession>A0A062UHK1</accession>
<keyword evidence="12" id="KW-1185">Reference proteome</keyword>
<dbReference type="Pfam" id="PF21105">
    <property type="entry name" value="DyP_N"/>
    <property type="match status" value="1"/>
</dbReference>
<dbReference type="GO" id="GO:0046872">
    <property type="term" value="F:metal ion binding"/>
    <property type="evidence" value="ECO:0007669"/>
    <property type="project" value="UniProtKB-KW"/>
</dbReference>
<evidence type="ECO:0000256" key="6">
    <source>
        <dbReference type="ARBA" id="ARBA00023002"/>
    </source>
</evidence>
<evidence type="ECO:0000259" key="9">
    <source>
        <dbReference type="Pfam" id="PF20628"/>
    </source>
</evidence>
<dbReference type="OrthoDB" id="236246at2"/>
<evidence type="ECO:0000256" key="7">
    <source>
        <dbReference type="ARBA" id="ARBA00023004"/>
    </source>
</evidence>
<dbReference type="STRING" id="1280947.HY30_07355"/>
<protein>
    <recommendedName>
        <fullName evidence="13">Peroxidase</fullName>
    </recommendedName>
</protein>
<keyword evidence="6" id="KW-0560">Oxidoreductase</keyword>
<evidence type="ECO:0000256" key="1">
    <source>
        <dbReference type="ARBA" id="ARBA00001970"/>
    </source>
</evidence>
<sequence length="474" mass="52102">MAIDLNRSLAWTSANAAENAMLDDLQANILKGHGRLHTANAFFKFDNADDGRAFLGGLASSVTSASKQLQETVAFRQKGTPGDPVLLVFLTHAGYSALGIPTNQTPTDEAFVDGMAARQEALNDPDKSSWDKHLSANIHAMILLADTHGENVQAALKLLLKTKSKGVVHLGTDIGLGMKSLLSEGEGIEHFGYVDGRSQPLILREDVERERDARDGISVWNPEFPLKTALVNDPGGKSEFSFGSYFVYRKLEQNVRAFKKAEKNLAKALNLRPKQAELAGAMIVGRFEDGTPVVLQKEDGINAPVMNNFDYKDDEFGSKCPFHSHIRKTNPRGDSGILGAPLEDERSHIMARRGITYGKRLTHPNSKSLTIDEMPTKGVGLLFMAYQNNIQNQFEFTQRFWANNQNFVHDDTGIDPVIGQGPSGGQACPVEWGGGEKTKKMKFDFRNFVSMKGGEYFFAPSLSMLKSLSPRPIV</sequence>
<dbReference type="RefSeq" id="WP_034742188.1">
    <property type="nucleotide sequence ID" value="NZ_AWFG01000052.1"/>
</dbReference>
<keyword evidence="4" id="KW-0479">Metal-binding</keyword>
<dbReference type="eggNOG" id="COG2837">
    <property type="taxonomic scope" value="Bacteria"/>
</dbReference>
<name>A0A062UHK1_9PROT</name>
<dbReference type="InterPro" id="IPR048328">
    <property type="entry name" value="Dyp_perox_C"/>
</dbReference>
<dbReference type="InterPro" id="IPR049509">
    <property type="entry name" value="DyP_N"/>
</dbReference>
<evidence type="ECO:0000259" key="10">
    <source>
        <dbReference type="Pfam" id="PF21105"/>
    </source>
</evidence>
<evidence type="ECO:0000256" key="2">
    <source>
        <dbReference type="ARBA" id="ARBA00022559"/>
    </source>
</evidence>
<dbReference type="GO" id="GO:0020037">
    <property type="term" value="F:heme binding"/>
    <property type="evidence" value="ECO:0007669"/>
    <property type="project" value="InterPro"/>
</dbReference>
<keyword evidence="7" id="KW-0408">Iron</keyword>
<evidence type="ECO:0008006" key="13">
    <source>
        <dbReference type="Google" id="ProtNLM"/>
    </source>
</evidence>
<dbReference type="PATRIC" id="fig|1280947.3.peg.2894"/>
<feature type="domain" description="Dyp-type peroxidase C-terminal" evidence="9">
    <location>
        <begin position="234"/>
        <end position="402"/>
    </location>
</feature>
<keyword evidence="2" id="KW-0575">Peroxidase</keyword>
<organism evidence="11 12">
    <name type="scientific">Hyphomonas chukchiensis</name>
    <dbReference type="NCBI Taxonomy" id="1280947"/>
    <lineage>
        <taxon>Bacteria</taxon>
        <taxon>Pseudomonadati</taxon>
        <taxon>Pseudomonadota</taxon>
        <taxon>Alphaproteobacteria</taxon>
        <taxon>Hyphomonadales</taxon>
        <taxon>Hyphomonadaceae</taxon>
        <taxon>Hyphomonas</taxon>
    </lineage>
</organism>
<evidence type="ECO:0000256" key="4">
    <source>
        <dbReference type="ARBA" id="ARBA00022723"/>
    </source>
</evidence>
<evidence type="ECO:0000313" key="11">
    <source>
        <dbReference type="EMBL" id="KCZ56064.1"/>
    </source>
</evidence>
<comment type="caution">
    <text evidence="11">The sequence shown here is derived from an EMBL/GenBank/DDBJ whole genome shotgun (WGS) entry which is preliminary data.</text>
</comment>
<dbReference type="InterPro" id="IPR006314">
    <property type="entry name" value="Dyp_peroxidase"/>
</dbReference>
<dbReference type="EMBL" id="AWFG01000052">
    <property type="protein sequence ID" value="KCZ56064.1"/>
    <property type="molecule type" value="Genomic_DNA"/>
</dbReference>
<dbReference type="InterPro" id="IPR011008">
    <property type="entry name" value="Dimeric_a/b-barrel"/>
</dbReference>
<reference evidence="11 12" key="1">
    <citation type="journal article" date="2014" name="Antonie Van Leeuwenhoek">
        <title>Hyphomonas beringensis sp. nov. and Hyphomonas chukchiensis sp. nov., isolated from surface seawater of the Bering Sea and Chukchi Sea.</title>
        <authorList>
            <person name="Li C."/>
            <person name="Lai Q."/>
            <person name="Li G."/>
            <person name="Dong C."/>
            <person name="Wang J."/>
            <person name="Liao Y."/>
            <person name="Shao Z."/>
        </authorList>
    </citation>
    <scope>NUCLEOTIDE SEQUENCE [LARGE SCALE GENOMIC DNA]</scope>
    <source>
        <strain evidence="11 12">BH-BN04-4</strain>
    </source>
</reference>
<dbReference type="AlphaFoldDB" id="A0A062UHK1"/>
<proteinExistence type="inferred from homology"/>
<comment type="similarity">
    <text evidence="8">Belongs to the DyP-type peroxidase family.</text>
</comment>
<dbReference type="PROSITE" id="PS51404">
    <property type="entry name" value="DYP_PEROXIDASE"/>
    <property type="match status" value="1"/>
</dbReference>
<feature type="domain" description="DyP dimeric alpha+beta barrel" evidence="10">
    <location>
        <begin position="24"/>
        <end position="164"/>
    </location>
</feature>
<comment type="cofactor">
    <cofactor evidence="1">
        <name>heme b</name>
        <dbReference type="ChEBI" id="CHEBI:60344"/>
    </cofactor>
</comment>
<dbReference type="Proteomes" id="UP000027190">
    <property type="component" value="Unassembled WGS sequence"/>
</dbReference>
<dbReference type="PANTHER" id="PTHR30521">
    <property type="entry name" value="DEFERROCHELATASE/PEROXIDASE"/>
    <property type="match status" value="1"/>
</dbReference>